<evidence type="ECO:0000313" key="12">
    <source>
        <dbReference type="EMBL" id="EKG19470.1"/>
    </source>
</evidence>
<protein>
    <recommendedName>
        <fullName evidence="1">3'-phosphate/5'-hydroxy nucleic acid ligase</fullName>
        <ecNumber evidence="1">6.5.1.8</ecNumber>
    </recommendedName>
</protein>
<feature type="binding site" evidence="9">
    <location>
        <begin position="1059"/>
        <end position="1060"/>
    </location>
    <ligand>
        <name>GMP</name>
        <dbReference type="ChEBI" id="CHEBI:58115"/>
    </ligand>
</feature>
<dbReference type="PANTHER" id="PTHR11118:SF1">
    <property type="entry name" value="RNA-SPLICING LIGASE RTCB HOMOLOG"/>
    <property type="match status" value="1"/>
</dbReference>
<feature type="binding site" evidence="10">
    <location>
        <position position="864"/>
    </location>
    <ligand>
        <name>Mn(2+)</name>
        <dbReference type="ChEBI" id="CHEBI:29035"/>
        <label>1</label>
    </ligand>
</feature>
<evidence type="ECO:0000256" key="3">
    <source>
        <dbReference type="ARBA" id="ARBA00022723"/>
    </source>
</evidence>
<evidence type="ECO:0000256" key="4">
    <source>
        <dbReference type="ARBA" id="ARBA00022741"/>
    </source>
</evidence>
<evidence type="ECO:0000256" key="6">
    <source>
        <dbReference type="ARBA" id="ARBA00023211"/>
    </source>
</evidence>
<feature type="binding site" evidence="9">
    <location>
        <begin position="1154"/>
        <end position="1157"/>
    </location>
    <ligand>
        <name>GMP</name>
        <dbReference type="ChEBI" id="CHEBI:58115"/>
    </ligand>
</feature>
<dbReference type="InterPro" id="IPR036025">
    <property type="entry name" value="RtcB-like_sf"/>
</dbReference>
<dbReference type="AlphaFoldDB" id="K2SS15"/>
<feature type="compositionally biased region" description="Low complexity" evidence="11">
    <location>
        <begin position="1075"/>
        <end position="1089"/>
    </location>
</feature>
<dbReference type="STRING" id="1126212.K2SS15"/>
<dbReference type="InterPro" id="IPR001233">
    <property type="entry name" value="RtcB"/>
</dbReference>
<keyword evidence="3 10" id="KW-0479">Metal-binding</keyword>
<dbReference type="InParanoid" id="K2SS15"/>
<evidence type="ECO:0000313" key="13">
    <source>
        <dbReference type="Proteomes" id="UP000007129"/>
    </source>
</evidence>
<organism evidence="12 13">
    <name type="scientific">Macrophomina phaseolina (strain MS6)</name>
    <name type="common">Charcoal rot fungus</name>
    <dbReference type="NCBI Taxonomy" id="1126212"/>
    <lineage>
        <taxon>Eukaryota</taxon>
        <taxon>Fungi</taxon>
        <taxon>Dikarya</taxon>
        <taxon>Ascomycota</taxon>
        <taxon>Pezizomycotina</taxon>
        <taxon>Dothideomycetes</taxon>
        <taxon>Dothideomycetes incertae sedis</taxon>
        <taxon>Botryosphaeriales</taxon>
        <taxon>Botryosphaeriaceae</taxon>
        <taxon>Macrophomina</taxon>
    </lineage>
</organism>
<reference evidence="12 13" key="1">
    <citation type="journal article" date="2012" name="BMC Genomics">
        <title>Tools to kill: Genome of one of the most destructive plant pathogenic fungi Macrophomina phaseolina.</title>
        <authorList>
            <person name="Islam M.S."/>
            <person name="Haque M.S."/>
            <person name="Islam M.M."/>
            <person name="Emdad E.M."/>
            <person name="Halim A."/>
            <person name="Hossen Q.M.M."/>
            <person name="Hossain M.Z."/>
            <person name="Ahmed B."/>
            <person name="Rahim S."/>
            <person name="Rahman M.S."/>
            <person name="Alam M.M."/>
            <person name="Hou S."/>
            <person name="Wan X."/>
            <person name="Saito J.A."/>
            <person name="Alam M."/>
        </authorList>
    </citation>
    <scope>NUCLEOTIDE SEQUENCE [LARGE SCALE GENOMIC DNA]</scope>
    <source>
        <strain evidence="12 13">MS6</strain>
    </source>
</reference>
<dbReference type="PANTHER" id="PTHR11118">
    <property type="entry name" value="RNA-SPLICING LIGASE RTCB HOMOLOG"/>
    <property type="match status" value="1"/>
</dbReference>
<dbReference type="eggNOG" id="KOG3833">
    <property type="taxonomic scope" value="Eukaryota"/>
</dbReference>
<dbReference type="OrthoDB" id="5407351at2759"/>
<gene>
    <name evidence="12" type="ORF">MPH_03334</name>
</gene>
<dbReference type="GO" id="GO:0006396">
    <property type="term" value="P:RNA processing"/>
    <property type="evidence" value="ECO:0007669"/>
    <property type="project" value="InterPro"/>
</dbReference>
<evidence type="ECO:0000256" key="10">
    <source>
        <dbReference type="PIRSR" id="PIRSR601233-3"/>
    </source>
</evidence>
<feature type="binding site" evidence="10">
    <location>
        <position position="958"/>
    </location>
    <ligand>
        <name>Mn(2+)</name>
        <dbReference type="ChEBI" id="CHEBI:29035"/>
        <label>2</label>
    </ligand>
</feature>
<proteinExistence type="predicted"/>
<dbReference type="Pfam" id="PF01139">
    <property type="entry name" value="RtcB"/>
    <property type="match status" value="3"/>
</dbReference>
<comment type="cofactor">
    <cofactor evidence="10">
        <name>Mn(2+)</name>
        <dbReference type="ChEBI" id="CHEBI:29035"/>
    </cofactor>
    <text evidence="10">Binds 2 manganese ions per subunit.</text>
</comment>
<dbReference type="HOGENOM" id="CLU_264361_0_0_1"/>
<name>K2SS15_MACPH</name>
<dbReference type="Proteomes" id="UP000007129">
    <property type="component" value="Unassembled WGS sequence"/>
</dbReference>
<evidence type="ECO:0000256" key="11">
    <source>
        <dbReference type="SAM" id="MobiDB-lite"/>
    </source>
</evidence>
<accession>K2SS15</accession>
<sequence length="1266" mass="138644">MADALCGPSNALQNFQKHSSVDRTLQQDRLVARQSPQQDFRTAQGQHVGAIDPEFEAFQAGHPPTQSEAFQRFPAQHAPPPNFAGPAALPDWASDFQRLHVSSPPPLQQQRFQPQAPQHSHTASWHQEFMRQRGHASSPAPLVSAGPSRPMYGGAPMMGFGAGQFAYQQPFMAPQDMGAQAKQKDPVFDDAAFASAFDAAAAEVLEAENAVEVEAPAMAQADQRRSLTRWEEDMGIMLPPEHDSILAFMKEHAFNEYCRHQLSEYLPRAGTRDPSIVPDHSLASLYMSALERLESNGRLQEHAPDPLLEHVLDEIVESQDLLYDEQFMFRARASRLRDHIRSKVPTYFDQEESQKAREREDPRLRTARVRMFQHSLQNQENVTAEDKQNLEASLYHQLVSEAGSESRFIPAEASRTLSGTDIRTTLRSELSSLNQRPEELLRNMSLPDMVVNEVPQPMQQQPAEQQQQHQLNHDDEELARTAGQLVESVSHDTSQKFMQSRFLALMRQLRDREVRVDGDKIVETTPSQIPATQQDLDLGRNGGEDSNRTMTGALQAEGKEVHDVAPSTGLRDALILLQVSSGLYPVVAFALSLWILADESMCRVRKAPVKTFHRHSLSASMSTMQLHMRYAKVVVCKDRRPAKEAAGGNCFQEPVLQSKIQSGRLGGPLMLRLYTLFLGLPDWANPYDSDGAAQMALNANRNTKTVLLLLPTASPADLTAPTSIRSQVLKSAQTKLRLKVKKTTPPRFFAARTGAELLTTADWARACTADDAVILVSAGEDFVGTRKDGQGAHPDANPDATVASLAHAAYVDPAALAQLRATAAALPGIAHAAGQPDLHPGTKFPIGAVFVSEGWVHPPLIGGDIGCGMAWYRTALSRRQVDGEKGRKVAEQLRGLEGPWREQWEREGWLGEGNSAGEEWDRSLGTIGAGNHFAEIQVVERADEGLGLSEGEVVLLVHSGSRGYGGDVLKRFTADGHASLKVGEEVTQRYLEEHDRACRWAKANRDLIALRFLNVLEPGGKWSIGSNDARIECEKEGQQQAIKGLRKEVQSRKVVDIWHNNVQRVQWPPKAPADASSLPETTTATSALSLSSHRSQQCAYIHRKGAAPTLDPDTFKPLNILPLPGSRATPTAILTPSFSQANAHGATNALSLAHGAGRAMSRAKALQSLCNKYKGDADSLLRPGKTAASAAAAAAAATTEVDDGVGKGAQKGMGTWVVCEEKQLVWEEAPEAYKDVWAVAGDLIKAGAAEIRGWCAPRISYKVRNE</sequence>
<evidence type="ECO:0000256" key="9">
    <source>
        <dbReference type="PIRSR" id="PIRSR601233-2"/>
    </source>
</evidence>
<feature type="region of interest" description="Disordered" evidence="11">
    <location>
        <begin position="98"/>
        <end position="119"/>
    </location>
</feature>
<dbReference type="EMBL" id="AHHD01000163">
    <property type="protein sequence ID" value="EKG19470.1"/>
    <property type="molecule type" value="Genomic_DNA"/>
</dbReference>
<feature type="region of interest" description="Disordered" evidence="11">
    <location>
        <begin position="1068"/>
        <end position="1089"/>
    </location>
</feature>
<dbReference type="GO" id="GO:0170057">
    <property type="term" value="F:RNA ligase (GTP) activity"/>
    <property type="evidence" value="ECO:0007669"/>
    <property type="project" value="UniProtKB-EC"/>
</dbReference>
<dbReference type="GO" id="GO:0046872">
    <property type="term" value="F:metal ion binding"/>
    <property type="evidence" value="ECO:0007669"/>
    <property type="project" value="UniProtKB-KW"/>
</dbReference>
<evidence type="ECO:0000256" key="8">
    <source>
        <dbReference type="PIRSR" id="PIRSR601233-1"/>
    </source>
</evidence>
<dbReference type="VEuPathDB" id="FungiDB:MPH_03334"/>
<keyword evidence="6 10" id="KW-0464">Manganese</keyword>
<keyword evidence="4 9" id="KW-0547">Nucleotide-binding</keyword>
<evidence type="ECO:0000256" key="2">
    <source>
        <dbReference type="ARBA" id="ARBA00022598"/>
    </source>
</evidence>
<evidence type="ECO:0000256" key="5">
    <source>
        <dbReference type="ARBA" id="ARBA00023134"/>
    </source>
</evidence>
<keyword evidence="2" id="KW-0436">Ligase</keyword>
<dbReference type="GO" id="GO:0003972">
    <property type="term" value="F:RNA ligase (ATP) activity"/>
    <property type="evidence" value="ECO:0007669"/>
    <property type="project" value="TreeGrafter"/>
</dbReference>
<dbReference type="GO" id="GO:0005525">
    <property type="term" value="F:GTP binding"/>
    <property type="evidence" value="ECO:0007669"/>
    <property type="project" value="UniProtKB-KW"/>
</dbReference>
<feature type="binding site" evidence="10">
    <location>
        <position position="932"/>
    </location>
    <ligand>
        <name>Mn(2+)</name>
        <dbReference type="ChEBI" id="CHEBI:29035"/>
        <label>1</label>
    </ligand>
</feature>
<comment type="caution">
    <text evidence="12">The sequence shown here is derived from an EMBL/GenBank/DDBJ whole genome shotgun (WGS) entry which is preliminary data.</text>
</comment>
<dbReference type="EC" id="6.5.1.8" evidence="1"/>
<keyword evidence="5 9" id="KW-0342">GTP-binding</keyword>
<evidence type="ECO:0000256" key="7">
    <source>
        <dbReference type="ARBA" id="ARBA00047746"/>
    </source>
</evidence>
<dbReference type="SUPFAM" id="SSF103365">
    <property type="entry name" value="Hypothetical protein PH1602"/>
    <property type="match status" value="1"/>
</dbReference>
<evidence type="ECO:0000256" key="1">
    <source>
        <dbReference type="ARBA" id="ARBA00012726"/>
    </source>
</evidence>
<dbReference type="Gene3D" id="3.90.1860.10">
    <property type="entry name" value="tRNA-splicing ligase RtcB"/>
    <property type="match status" value="1"/>
</dbReference>
<feature type="binding site" evidence="9">
    <location>
        <begin position="931"/>
        <end position="935"/>
    </location>
    <ligand>
        <name>GMP</name>
        <dbReference type="ChEBI" id="CHEBI:58115"/>
    </ligand>
</feature>
<comment type="catalytic activity">
    <reaction evidence="7">
        <text>a 3'-end 3'-phospho-ribonucleotide-RNA + a 5'-end dephospho-ribonucleoside-RNA + GTP = a ribonucleotidyl-ribonucleotide-RNA + GMP + diphosphate</text>
        <dbReference type="Rhea" id="RHEA:68076"/>
        <dbReference type="Rhea" id="RHEA-COMP:10463"/>
        <dbReference type="Rhea" id="RHEA-COMP:13936"/>
        <dbReference type="Rhea" id="RHEA-COMP:17355"/>
        <dbReference type="ChEBI" id="CHEBI:33019"/>
        <dbReference type="ChEBI" id="CHEBI:37565"/>
        <dbReference type="ChEBI" id="CHEBI:58115"/>
        <dbReference type="ChEBI" id="CHEBI:83062"/>
        <dbReference type="ChEBI" id="CHEBI:138284"/>
        <dbReference type="ChEBI" id="CHEBI:173118"/>
        <dbReference type="EC" id="6.5.1.8"/>
    </reaction>
</comment>
<feature type="compositionally biased region" description="Low complexity" evidence="11">
    <location>
        <begin position="108"/>
        <end position="118"/>
    </location>
</feature>
<feature type="active site" description="GMP-histidine intermediate" evidence="8">
    <location>
        <position position="1154"/>
    </location>
</feature>
<feature type="binding site" evidence="10">
    <location>
        <position position="1059"/>
    </location>
    <ligand>
        <name>Mn(2+)</name>
        <dbReference type="ChEBI" id="CHEBI:29035"/>
        <label>2</label>
    </ligand>
</feature>